<dbReference type="Pfam" id="PF01066">
    <property type="entry name" value="CDP-OH_P_transf"/>
    <property type="match status" value="1"/>
</dbReference>
<keyword evidence="5" id="KW-1185">Reference proteome</keyword>
<dbReference type="InterPro" id="IPR048254">
    <property type="entry name" value="CDP_ALCOHOL_P_TRANSF_CS"/>
</dbReference>
<keyword evidence="3" id="KW-0472">Membrane</keyword>
<feature type="transmembrane region" description="Helical" evidence="3">
    <location>
        <begin position="148"/>
        <end position="167"/>
    </location>
</feature>
<feature type="transmembrane region" description="Helical" evidence="3">
    <location>
        <begin position="34"/>
        <end position="60"/>
    </location>
</feature>
<dbReference type="GO" id="GO:0016740">
    <property type="term" value="F:transferase activity"/>
    <property type="evidence" value="ECO:0007669"/>
    <property type="project" value="UniProtKB-KW"/>
</dbReference>
<dbReference type="RefSeq" id="WP_342845909.1">
    <property type="nucleotide sequence ID" value="NZ_JBBMQO010000001.1"/>
</dbReference>
<protein>
    <submittedName>
        <fullName evidence="4">CDP-alcohol phosphatidyltransferase family protein</fullName>
        <ecNumber evidence="4">2.7.8.-</ecNumber>
    </submittedName>
</protein>
<dbReference type="InterPro" id="IPR000462">
    <property type="entry name" value="CDP-OH_P_trans"/>
</dbReference>
<gene>
    <name evidence="4" type="ORF">WNY59_00255</name>
</gene>
<feature type="transmembrane region" description="Helical" evidence="3">
    <location>
        <begin position="109"/>
        <end position="132"/>
    </location>
</feature>
<dbReference type="PROSITE" id="PS00379">
    <property type="entry name" value="CDP_ALCOHOL_P_TRANSF"/>
    <property type="match status" value="1"/>
</dbReference>
<feature type="transmembrane region" description="Helical" evidence="3">
    <location>
        <begin position="80"/>
        <end position="103"/>
    </location>
</feature>
<keyword evidence="3" id="KW-0812">Transmembrane</keyword>
<name>A0ABU9T1K5_9HYPH</name>
<keyword evidence="3" id="KW-1133">Transmembrane helix</keyword>
<feature type="transmembrane region" description="Helical" evidence="3">
    <location>
        <begin position="173"/>
        <end position="194"/>
    </location>
</feature>
<dbReference type="Gene3D" id="1.20.120.1760">
    <property type="match status" value="1"/>
</dbReference>
<comment type="caution">
    <text evidence="4">The sequence shown here is derived from an EMBL/GenBank/DDBJ whole genome shotgun (WGS) entry which is preliminary data.</text>
</comment>
<reference evidence="4 5" key="1">
    <citation type="submission" date="2024-03" db="EMBL/GenBank/DDBJ databases">
        <title>Community enrichment and isolation of bacterial strains for fucoidan degradation.</title>
        <authorList>
            <person name="Sichert A."/>
        </authorList>
    </citation>
    <scope>NUCLEOTIDE SEQUENCE [LARGE SCALE GENOMIC DNA]</scope>
    <source>
        <strain evidence="4 5">AS62</strain>
    </source>
</reference>
<evidence type="ECO:0000313" key="4">
    <source>
        <dbReference type="EMBL" id="MEM5500011.1"/>
    </source>
</evidence>
<proteinExistence type="inferred from homology"/>
<dbReference type="Proteomes" id="UP001477870">
    <property type="component" value="Unassembled WGS sequence"/>
</dbReference>
<organism evidence="4 5">
    <name type="scientific">Ahrensia kielensis</name>
    <dbReference type="NCBI Taxonomy" id="76980"/>
    <lineage>
        <taxon>Bacteria</taxon>
        <taxon>Pseudomonadati</taxon>
        <taxon>Pseudomonadota</taxon>
        <taxon>Alphaproteobacteria</taxon>
        <taxon>Hyphomicrobiales</taxon>
        <taxon>Ahrensiaceae</taxon>
        <taxon>Ahrensia</taxon>
    </lineage>
</organism>
<accession>A0ABU9T1K5</accession>
<keyword evidence="1 2" id="KW-0808">Transferase</keyword>
<sequence length="201" mass="21511">MLDGTLRPKIDPVLNAIARSLAANGTTANTLTTVGLLIGVLAGVAIFFEYYLVGLVLLLISRLCDGLDGAVARINGSSDFGGYIDIVFDFAFYGLIPLAFILANPSANAVAGGVLIFTFYVNGASFLAFAIMAEKQQLKTEKRGKKSFFFTTGLAEATETFAVFSAFCLLPAYFSQIAYVFAAVVLYTAAVRIWQAKNLLN</sequence>
<comment type="similarity">
    <text evidence="2">Belongs to the CDP-alcohol phosphatidyltransferase class-I family.</text>
</comment>
<dbReference type="EC" id="2.7.8.-" evidence="4"/>
<evidence type="ECO:0000256" key="1">
    <source>
        <dbReference type="ARBA" id="ARBA00022679"/>
    </source>
</evidence>
<dbReference type="InterPro" id="IPR043130">
    <property type="entry name" value="CDP-OH_PTrfase_TM_dom"/>
</dbReference>
<evidence type="ECO:0000256" key="2">
    <source>
        <dbReference type="RuleBase" id="RU003750"/>
    </source>
</evidence>
<evidence type="ECO:0000313" key="5">
    <source>
        <dbReference type="Proteomes" id="UP001477870"/>
    </source>
</evidence>
<dbReference type="EMBL" id="JBBMQO010000001">
    <property type="protein sequence ID" value="MEM5500011.1"/>
    <property type="molecule type" value="Genomic_DNA"/>
</dbReference>
<evidence type="ECO:0000256" key="3">
    <source>
        <dbReference type="SAM" id="Phobius"/>
    </source>
</evidence>